<organism evidence="5 6">
    <name type="scientific">Paenibacillus athensensis</name>
    <dbReference type="NCBI Taxonomy" id="1967502"/>
    <lineage>
        <taxon>Bacteria</taxon>
        <taxon>Bacillati</taxon>
        <taxon>Bacillota</taxon>
        <taxon>Bacilli</taxon>
        <taxon>Bacillales</taxon>
        <taxon>Paenibacillaceae</taxon>
        <taxon>Paenibacillus</taxon>
    </lineage>
</organism>
<dbReference type="PANTHER" id="PTHR23131:SF4">
    <property type="entry name" value="METALLO-BETA-LACTAMASE SUPERFAMILY POTEIN"/>
    <property type="match status" value="1"/>
</dbReference>
<dbReference type="InterPro" id="IPR048933">
    <property type="entry name" value="B_lactamase-like_C"/>
</dbReference>
<evidence type="ECO:0000259" key="4">
    <source>
        <dbReference type="SMART" id="SM00849"/>
    </source>
</evidence>
<feature type="domain" description="Metallo-beta-lactamase" evidence="4">
    <location>
        <begin position="29"/>
        <end position="241"/>
    </location>
</feature>
<gene>
    <name evidence="5" type="ORF">B5M42_21995</name>
</gene>
<dbReference type="Gene3D" id="3.60.15.10">
    <property type="entry name" value="Ribonuclease Z/Hydroxyacylglutathione hydrolase-like"/>
    <property type="match status" value="1"/>
</dbReference>
<comment type="catalytic activity">
    <reaction evidence="1">
        <text>3',5'-cyclic CMP + H2O = CMP + H(+)</text>
        <dbReference type="Rhea" id="RHEA:72675"/>
        <dbReference type="ChEBI" id="CHEBI:15377"/>
        <dbReference type="ChEBI" id="CHEBI:15378"/>
        <dbReference type="ChEBI" id="CHEBI:58003"/>
        <dbReference type="ChEBI" id="CHEBI:60377"/>
    </reaction>
    <physiologicalReaction direction="left-to-right" evidence="1">
        <dbReference type="Rhea" id="RHEA:72676"/>
    </physiologicalReaction>
</comment>
<accession>A0A4Y8PTA9</accession>
<evidence type="ECO:0000256" key="3">
    <source>
        <dbReference type="ARBA" id="ARBA00048505"/>
    </source>
</evidence>
<evidence type="ECO:0000313" key="5">
    <source>
        <dbReference type="EMBL" id="TFE83865.1"/>
    </source>
</evidence>
<keyword evidence="5" id="KW-0378">Hydrolase</keyword>
<dbReference type="Gene3D" id="1.10.10.10">
    <property type="entry name" value="Winged helix-like DNA-binding domain superfamily/Winged helix DNA-binding domain"/>
    <property type="match status" value="1"/>
</dbReference>
<dbReference type="OrthoDB" id="9761531at2"/>
<dbReference type="AlphaFoldDB" id="A0A4Y8PTA9"/>
<reference evidence="5 6" key="1">
    <citation type="submission" date="2017-03" db="EMBL/GenBank/DDBJ databases">
        <title>Isolation of Levoglucosan Utilizing Bacteria.</title>
        <authorList>
            <person name="Arya A.S."/>
        </authorList>
    </citation>
    <scope>NUCLEOTIDE SEQUENCE [LARGE SCALE GENOMIC DNA]</scope>
    <source>
        <strain evidence="5 6">MEC069</strain>
    </source>
</reference>
<dbReference type="SUPFAM" id="SSF56281">
    <property type="entry name" value="Metallo-hydrolase/oxidoreductase"/>
    <property type="match status" value="1"/>
</dbReference>
<sequence length="328" mass="36343">MSERVLTQVVDHTDTITQVKVPLPFPLRWVNSYLIRGGSGYTLIDPGLRTPDAEALWHAVLDARGIAFEHIEQIVLTHHHPDHYGLSGWFQERAGAPVLLSETGWKQAQLLWGGEQPMTALLLDLFARHGLDAAGREAMTTHMDSFVPMVSPQPQITLLREGPVRLGDRVYEAIETPGHAAGHMIFFDAEAHIVFCGDHVLPQISPNVSFLPQVEADPLGAYLTSLEQVARLEVATAYPGHREPWSGFSARCAELIGHHRERLALMAGKLQRPQSAYALCRELFGERLSVHQLRFALAETIAHLIVLEKMGAICALDAQAESLVYIAR</sequence>
<dbReference type="Pfam" id="PF21221">
    <property type="entry name" value="B_lactamase-like_C"/>
    <property type="match status" value="1"/>
</dbReference>
<comment type="caution">
    <text evidence="5">The sequence shown here is derived from an EMBL/GenBank/DDBJ whole genome shotgun (WGS) entry which is preliminary data.</text>
</comment>
<evidence type="ECO:0000256" key="1">
    <source>
        <dbReference type="ARBA" id="ARBA00034221"/>
    </source>
</evidence>
<dbReference type="EMBL" id="MYFO01000042">
    <property type="protein sequence ID" value="TFE83865.1"/>
    <property type="molecule type" value="Genomic_DNA"/>
</dbReference>
<proteinExistence type="predicted"/>
<dbReference type="Proteomes" id="UP000298246">
    <property type="component" value="Unassembled WGS sequence"/>
</dbReference>
<dbReference type="PANTHER" id="PTHR23131">
    <property type="entry name" value="ENDORIBONUCLEASE LACTB2"/>
    <property type="match status" value="1"/>
</dbReference>
<dbReference type="RefSeq" id="WP_134756809.1">
    <property type="nucleotide sequence ID" value="NZ_MYFO02000002.1"/>
</dbReference>
<keyword evidence="6" id="KW-1185">Reference proteome</keyword>
<dbReference type="CDD" id="cd07725">
    <property type="entry name" value="TTHA1429-like_MBL-fold"/>
    <property type="match status" value="1"/>
</dbReference>
<dbReference type="InterPro" id="IPR036866">
    <property type="entry name" value="RibonucZ/Hydroxyglut_hydro"/>
</dbReference>
<comment type="catalytic activity">
    <reaction evidence="3">
        <text>3',5'-cyclic UMP + H2O = UMP + H(+)</text>
        <dbReference type="Rhea" id="RHEA:70575"/>
        <dbReference type="ChEBI" id="CHEBI:15377"/>
        <dbReference type="ChEBI" id="CHEBI:15378"/>
        <dbReference type="ChEBI" id="CHEBI:57865"/>
        <dbReference type="ChEBI" id="CHEBI:184387"/>
    </reaction>
    <physiologicalReaction direction="left-to-right" evidence="3">
        <dbReference type="Rhea" id="RHEA:70576"/>
    </physiologicalReaction>
</comment>
<dbReference type="InterPro" id="IPR036388">
    <property type="entry name" value="WH-like_DNA-bd_sf"/>
</dbReference>
<dbReference type="Pfam" id="PF00753">
    <property type="entry name" value="Lactamase_B"/>
    <property type="match status" value="1"/>
</dbReference>
<dbReference type="SMART" id="SM00849">
    <property type="entry name" value="Lactamase_B"/>
    <property type="match status" value="1"/>
</dbReference>
<evidence type="ECO:0000256" key="2">
    <source>
        <dbReference type="ARBA" id="ARBA00034301"/>
    </source>
</evidence>
<dbReference type="InterPro" id="IPR050662">
    <property type="entry name" value="Sec-metab_biosynth-thioest"/>
</dbReference>
<dbReference type="InterPro" id="IPR001279">
    <property type="entry name" value="Metallo-B-lactamas"/>
</dbReference>
<evidence type="ECO:0000313" key="6">
    <source>
        <dbReference type="Proteomes" id="UP000298246"/>
    </source>
</evidence>
<protein>
    <submittedName>
        <fullName evidence="5">MBL fold metallo-hydrolase</fullName>
    </submittedName>
</protein>
<comment type="function">
    <text evidence="2">Counteracts the endogenous Pycsar antiviral defense system. Phosphodiesterase that enables metal-dependent hydrolysis of host cyclic nucleotide Pycsar defense signals such as cCMP and cUMP.</text>
</comment>
<name>A0A4Y8PTA9_9BACL</name>
<dbReference type="GO" id="GO:0016787">
    <property type="term" value="F:hydrolase activity"/>
    <property type="evidence" value="ECO:0007669"/>
    <property type="project" value="UniProtKB-KW"/>
</dbReference>